<dbReference type="InterPro" id="IPR003347">
    <property type="entry name" value="JmjC_dom"/>
</dbReference>
<gene>
    <name evidence="3" type="ORF">VOLCADRAFT_98689</name>
</gene>
<dbReference type="Pfam" id="PF08007">
    <property type="entry name" value="JmjC_2"/>
    <property type="match status" value="1"/>
</dbReference>
<feature type="region of interest" description="Disordered" evidence="1">
    <location>
        <begin position="81"/>
        <end position="123"/>
    </location>
</feature>
<dbReference type="GO" id="GO:0030041">
    <property type="term" value="P:actin filament polymerization"/>
    <property type="evidence" value="ECO:0007669"/>
    <property type="project" value="TreeGrafter"/>
</dbReference>
<feature type="compositionally biased region" description="Low complexity" evidence="1">
    <location>
        <begin position="814"/>
        <end position="827"/>
    </location>
</feature>
<evidence type="ECO:0000259" key="2">
    <source>
        <dbReference type="Pfam" id="PF08007"/>
    </source>
</evidence>
<evidence type="ECO:0000256" key="1">
    <source>
        <dbReference type="SAM" id="MobiDB-lite"/>
    </source>
</evidence>
<feature type="compositionally biased region" description="Basic residues" evidence="1">
    <location>
        <begin position="640"/>
        <end position="651"/>
    </location>
</feature>
<dbReference type="Gene3D" id="2.60.120.650">
    <property type="entry name" value="Cupin"/>
    <property type="match status" value="1"/>
</dbReference>
<organism evidence="4">
    <name type="scientific">Volvox carteri f. nagariensis</name>
    <dbReference type="NCBI Taxonomy" id="3068"/>
    <lineage>
        <taxon>Eukaryota</taxon>
        <taxon>Viridiplantae</taxon>
        <taxon>Chlorophyta</taxon>
        <taxon>core chlorophytes</taxon>
        <taxon>Chlorophyceae</taxon>
        <taxon>CS clade</taxon>
        <taxon>Chlamydomonadales</taxon>
        <taxon>Volvocaceae</taxon>
        <taxon>Volvox</taxon>
    </lineage>
</organism>
<feature type="compositionally biased region" description="Low complexity" evidence="1">
    <location>
        <begin position="710"/>
        <end position="727"/>
    </location>
</feature>
<sequence length="1183" mass="123061">MPRGSAWEAGQGRGLGLPLMPVHVVHDVRRSGGWFCSLAVHWRCCPRGGRHFLYQALISSGAVPPLLTALVEHLDVGREGAKWAEEKGPPEATTGTCGSRDHTGGGGGGLSETRRAGGPVDVVSERWRDDPQLPTVKRRRLAACGSGADPPVLPPLPPPSTWPSPGSWTDVGGIPLPLLLYGSSPQQHLPYHGHLHRVLLRRLRCPRLAEKLQLLLDLMLDEQTTAVQAGGLDGRKKGVSAAAASCPSLDIGGDGSNSGSFKVVRDGCSSDGAAAVGMNGVPPPPPPPPPSAPPIAQLQLQQDLDEVAEGEEPHLQLVGWRQAVAALPVAQQPPPPPPPPPAVLRDLASLVMLLADAAAAGAAAASGETVGAIAEPPESESGWMRRRDGAVRVGVVSPGEVDVVPERADRRLLPYVRQARSTILPYMVDRVDVDLVKGGSERFTATAVPTTAATAPPAAHSPPAGVATDWVAAPPPPLAPAADDMEWLLGLPAGANVYGSPPGRQGLAAHYDDHCVLVLQLQGAKEWLLQPPRLLPAQLLPLTYCPRLPLGPLGATATTTSTAHIGDTTYPVLLPSLRGIEAAAKSAPATAEGERWRAAPPQPPLHAHAYAVCGKQVEGTFSWQAVAHCAVALAAAAVRRQRQQPRQRWRQARGGAGEPRQCEPLVRSRRPDGPAEANHSSRLLGAAGGKGGEEKEAEEEEEEEEEGEEVAAAAEEAAAAEGEAAAAEGEEEEGTWRHVAAAAEAVEGSAGRGLPDPTLAAQVLLHAWLVHTTFTTTRPGPRLVLRKAAPLTALARAPTRTSSPPPPPPPLTVQPPRTTTAVQASAFSPASSAASASSAGPAAAASGALLQNLQRCLNPDLELDLSEDWEWGLDRPQGLREEHHRDRNPDSKSDCGRVLKIDPGSNRPDPRGEVAPAAPPPPPPAVVATRRLMWLLQQDWQRQQQHQVNQQDQEEQLQGHHHHHHHQDGDEALPKAQGRHNQEVVVGGGGGGGEGGVQEGGGGAECEDGGEGGVRGDSRCVWPCGGPLRAAFGELQRRQVGLMAAAATAPCGPYGVPYWLEWTIGLLKSRNGVSAQRAVLRGCSGGASLGGDGNSGGGGFGSGDGGNGDSGDGGCCAYGSNAAADVDDDPLWRRSRPAGVCRPVARGHEFLLAAGGRGGGLFGDAAAGEARPVGVAHLSGRNE</sequence>
<dbReference type="KEGG" id="vcn:VOLCADRAFT_98689"/>
<dbReference type="InterPro" id="IPR051412">
    <property type="entry name" value="Formin_Homology_Diaphanous_sf"/>
</dbReference>
<feature type="region of interest" description="Disordered" evidence="1">
    <location>
        <begin position="640"/>
        <end position="736"/>
    </location>
</feature>
<feature type="compositionally biased region" description="Gly residues" evidence="1">
    <location>
        <begin position="986"/>
        <end position="1004"/>
    </location>
</feature>
<feature type="compositionally biased region" description="Acidic residues" evidence="1">
    <location>
        <begin position="695"/>
        <end position="709"/>
    </location>
</feature>
<reference evidence="3 4" key="1">
    <citation type="journal article" date="2010" name="Science">
        <title>Genomic analysis of organismal complexity in the multicellular green alga Volvox carteri.</title>
        <authorList>
            <person name="Prochnik S.E."/>
            <person name="Umen J."/>
            <person name="Nedelcu A.M."/>
            <person name="Hallmann A."/>
            <person name="Miller S.M."/>
            <person name="Nishii I."/>
            <person name="Ferris P."/>
            <person name="Kuo A."/>
            <person name="Mitros T."/>
            <person name="Fritz-Laylin L.K."/>
            <person name="Hellsten U."/>
            <person name="Chapman J."/>
            <person name="Simakov O."/>
            <person name="Rensing S.A."/>
            <person name="Terry A."/>
            <person name="Pangilinan J."/>
            <person name="Kapitonov V."/>
            <person name="Jurka J."/>
            <person name="Salamov A."/>
            <person name="Shapiro H."/>
            <person name="Schmutz J."/>
            <person name="Grimwood J."/>
            <person name="Lindquist E."/>
            <person name="Lucas S."/>
            <person name="Grigoriev I.V."/>
            <person name="Schmitt R."/>
            <person name="Kirk D."/>
            <person name="Rokhsar D.S."/>
        </authorList>
    </citation>
    <scope>NUCLEOTIDE SEQUENCE [LARGE SCALE GENOMIC DNA]</scope>
    <source>
        <strain evidence="4">f. Nagariensis / Eve</strain>
    </source>
</reference>
<feature type="region of interest" description="Disordered" evidence="1">
    <location>
        <begin position="942"/>
        <end position="1014"/>
    </location>
</feature>
<dbReference type="OrthoDB" id="553150at2759"/>
<feature type="region of interest" description="Disordered" evidence="1">
    <location>
        <begin position="880"/>
        <end position="926"/>
    </location>
</feature>
<feature type="compositionally biased region" description="Pro residues" evidence="1">
    <location>
        <begin position="803"/>
        <end position="813"/>
    </location>
</feature>
<dbReference type="EMBL" id="GL378396">
    <property type="protein sequence ID" value="EFJ41348.1"/>
    <property type="molecule type" value="Genomic_DNA"/>
</dbReference>
<dbReference type="RefSeq" id="XP_002957578.1">
    <property type="nucleotide sequence ID" value="XM_002957532.1"/>
</dbReference>
<feature type="domain" description="JmjC" evidence="2">
    <location>
        <begin position="492"/>
        <end position="531"/>
    </location>
</feature>
<protein>
    <recommendedName>
        <fullName evidence="2">JmjC domain-containing protein</fullName>
    </recommendedName>
</protein>
<feature type="compositionally biased region" description="Low complexity" evidence="1">
    <location>
        <begin position="942"/>
        <end position="951"/>
    </location>
</feature>
<name>D8UG09_VOLCA</name>
<evidence type="ECO:0000313" key="3">
    <source>
        <dbReference type="EMBL" id="EFJ41348.1"/>
    </source>
</evidence>
<dbReference type="STRING" id="3068.D8UG09"/>
<evidence type="ECO:0000313" key="4">
    <source>
        <dbReference type="Proteomes" id="UP000001058"/>
    </source>
</evidence>
<dbReference type="GO" id="GO:0005884">
    <property type="term" value="C:actin filament"/>
    <property type="evidence" value="ECO:0007669"/>
    <property type="project" value="TreeGrafter"/>
</dbReference>
<dbReference type="AlphaFoldDB" id="D8UG09"/>
<proteinExistence type="predicted"/>
<dbReference type="SUPFAM" id="SSF51197">
    <property type="entry name" value="Clavaminate synthase-like"/>
    <property type="match status" value="1"/>
</dbReference>
<accession>D8UG09</accession>
<keyword evidence="4" id="KW-1185">Reference proteome</keyword>
<dbReference type="PANTHER" id="PTHR45691">
    <property type="entry name" value="PROTEIN DIAPHANOUS"/>
    <property type="match status" value="1"/>
</dbReference>
<feature type="compositionally biased region" description="Basic and acidic residues" evidence="1">
    <location>
        <begin position="880"/>
        <end position="900"/>
    </location>
</feature>
<dbReference type="PANTHER" id="PTHR45691:SF6">
    <property type="entry name" value="PROTEIN DIAPHANOUS"/>
    <property type="match status" value="1"/>
</dbReference>
<feature type="region of interest" description="Disordered" evidence="1">
    <location>
        <begin position="796"/>
        <end position="827"/>
    </location>
</feature>
<dbReference type="InParanoid" id="D8UG09"/>
<dbReference type="GeneID" id="9627029"/>
<dbReference type="Proteomes" id="UP000001058">
    <property type="component" value="Unassembled WGS sequence"/>
</dbReference>